<dbReference type="InterPro" id="IPR023865">
    <property type="entry name" value="Aliphatic_acid_kinase_CS"/>
</dbReference>
<feature type="active site" evidence="5">
    <location>
        <position position="42"/>
    </location>
</feature>
<dbReference type="InterPro" id="IPR012853">
    <property type="entry name" value="CPT"/>
</dbReference>
<evidence type="ECO:0000256" key="3">
    <source>
        <dbReference type="ARBA" id="ARBA00022777"/>
    </source>
</evidence>
<dbReference type="Gene3D" id="3.40.50.300">
    <property type="entry name" value="P-loop containing nucleotide triphosphate hydrolases"/>
    <property type="match status" value="1"/>
</dbReference>
<gene>
    <name evidence="7" type="ORF">CTKZ_00690</name>
</gene>
<evidence type="ECO:0000256" key="1">
    <source>
        <dbReference type="ARBA" id="ARBA00022679"/>
    </source>
</evidence>
<keyword evidence="1" id="KW-0808">Transferase</keyword>
<dbReference type="RefSeq" id="WP_124341059.1">
    <property type="nucleotide sequence ID" value="NZ_BHYL01000007.1"/>
</dbReference>
<evidence type="ECO:0000313" key="8">
    <source>
        <dbReference type="Proteomes" id="UP000288246"/>
    </source>
</evidence>
<dbReference type="GO" id="GO:0016774">
    <property type="term" value="F:phosphotransferase activity, carboxyl group as acceptor"/>
    <property type="evidence" value="ECO:0007669"/>
    <property type="project" value="InterPro"/>
</dbReference>
<sequence>MPHASGQVDVVVVNGGSSSGKSSLCRALQEELPGLWLTFGVDSFVDALPGAGDSPRADITFGADGTVSVGPQFGAGQDAWYAGLATMARHGAHLVLDEVLLAGGAGQERVRRALDGLDVVWVGVHCDPEVAAAREAHRPDRVPGMARDQALSVHAGVRYDLEVDTTRRPTLDCAAEITAALAARASARE</sequence>
<evidence type="ECO:0000256" key="6">
    <source>
        <dbReference type="PIRSR" id="PIRSR007531-2"/>
    </source>
</evidence>
<reference evidence="7 8" key="1">
    <citation type="submission" date="2018-11" db="EMBL/GenBank/DDBJ databases">
        <title>Draft genome sequence of Cellulomonas takizawaensis strain TKZ-21.</title>
        <authorList>
            <person name="Yamamura H."/>
            <person name="Hayashi T."/>
            <person name="Hamada M."/>
            <person name="Serisawa Y."/>
            <person name="Matsuyama K."/>
            <person name="Nakagawa Y."/>
            <person name="Otoguro M."/>
            <person name="Yanagida F."/>
            <person name="Hayakawa M."/>
        </authorList>
    </citation>
    <scope>NUCLEOTIDE SEQUENCE [LARGE SCALE GENOMIC DNA]</scope>
    <source>
        <strain evidence="7 8">TKZ-21</strain>
    </source>
</reference>
<keyword evidence="8" id="KW-1185">Reference proteome</keyword>
<dbReference type="AlphaFoldDB" id="A0A401UV13"/>
<evidence type="ECO:0000313" key="7">
    <source>
        <dbReference type="EMBL" id="GCD18507.1"/>
    </source>
</evidence>
<dbReference type="Pfam" id="PF07931">
    <property type="entry name" value="CPT"/>
    <property type="match status" value="1"/>
</dbReference>
<keyword evidence="2" id="KW-0547">Nucleotide-binding</keyword>
<dbReference type="InterPro" id="IPR027417">
    <property type="entry name" value="P-loop_NTPase"/>
</dbReference>
<dbReference type="EMBL" id="BHYL01000007">
    <property type="protein sequence ID" value="GCD18507.1"/>
    <property type="molecule type" value="Genomic_DNA"/>
</dbReference>
<feature type="binding site" evidence="6">
    <location>
        <begin position="15"/>
        <end position="22"/>
    </location>
    <ligand>
        <name>ATP</name>
        <dbReference type="ChEBI" id="CHEBI:30616"/>
    </ligand>
</feature>
<name>A0A401UV13_9CELL</name>
<dbReference type="SUPFAM" id="SSF52540">
    <property type="entry name" value="P-loop containing nucleoside triphosphate hydrolases"/>
    <property type="match status" value="1"/>
</dbReference>
<dbReference type="Proteomes" id="UP000288246">
    <property type="component" value="Unassembled WGS sequence"/>
</dbReference>
<evidence type="ECO:0000256" key="4">
    <source>
        <dbReference type="ARBA" id="ARBA00022840"/>
    </source>
</evidence>
<keyword evidence="3" id="KW-0418">Kinase</keyword>
<dbReference type="GO" id="GO:0005524">
    <property type="term" value="F:ATP binding"/>
    <property type="evidence" value="ECO:0007669"/>
    <property type="project" value="UniProtKB-KW"/>
</dbReference>
<evidence type="ECO:0000256" key="5">
    <source>
        <dbReference type="PIRSR" id="PIRSR007531-1"/>
    </source>
</evidence>
<comment type="caution">
    <text evidence="7">The sequence shown here is derived from an EMBL/GenBank/DDBJ whole genome shotgun (WGS) entry which is preliminary data.</text>
</comment>
<evidence type="ECO:0000256" key="2">
    <source>
        <dbReference type="ARBA" id="ARBA00022741"/>
    </source>
</evidence>
<proteinExistence type="predicted"/>
<evidence type="ECO:0008006" key="9">
    <source>
        <dbReference type="Google" id="ProtNLM"/>
    </source>
</evidence>
<organism evidence="7 8">
    <name type="scientific">Cellulomonas algicola</name>
    <dbReference type="NCBI Taxonomy" id="2071633"/>
    <lineage>
        <taxon>Bacteria</taxon>
        <taxon>Bacillati</taxon>
        <taxon>Actinomycetota</taxon>
        <taxon>Actinomycetes</taxon>
        <taxon>Micrococcales</taxon>
        <taxon>Cellulomonadaceae</taxon>
        <taxon>Cellulomonas</taxon>
    </lineage>
</organism>
<dbReference type="GO" id="GO:0016301">
    <property type="term" value="F:kinase activity"/>
    <property type="evidence" value="ECO:0007669"/>
    <property type="project" value="UniProtKB-KW"/>
</dbReference>
<accession>A0A401UV13</accession>
<keyword evidence="4" id="KW-0067">ATP-binding</keyword>
<dbReference type="OrthoDB" id="3538329at2"/>
<protein>
    <recommendedName>
        <fullName evidence="9">Chloramphenicol 3-O phosphotransferase</fullName>
    </recommendedName>
</protein>
<dbReference type="PIRSF" id="PIRSF007531">
    <property type="entry name" value="CPT"/>
    <property type="match status" value="1"/>
</dbReference>
<dbReference type="PROSITE" id="PS01075">
    <property type="entry name" value="ACETATE_KINASE_1"/>
    <property type="match status" value="1"/>
</dbReference>